<organism evidence="2 3">
    <name type="scientific">Timema podura</name>
    <name type="common">Walking stick</name>
    <dbReference type="NCBI Taxonomy" id="61482"/>
    <lineage>
        <taxon>Eukaryota</taxon>
        <taxon>Metazoa</taxon>
        <taxon>Ecdysozoa</taxon>
        <taxon>Arthropoda</taxon>
        <taxon>Hexapoda</taxon>
        <taxon>Insecta</taxon>
        <taxon>Pterygota</taxon>
        <taxon>Neoptera</taxon>
        <taxon>Polyneoptera</taxon>
        <taxon>Phasmatodea</taxon>
        <taxon>Timematodea</taxon>
        <taxon>Timematoidea</taxon>
        <taxon>Timematidae</taxon>
        <taxon>Timema</taxon>
    </lineage>
</organism>
<proteinExistence type="predicted"/>
<name>A0ABN7P6X0_TIMPD</name>
<accession>A0ABN7P6X0</accession>
<protein>
    <submittedName>
        <fullName evidence="2">Uncharacterized protein</fullName>
    </submittedName>
</protein>
<dbReference type="EMBL" id="CAJPIN010027255">
    <property type="protein sequence ID" value="CAG2063543.1"/>
    <property type="molecule type" value="Genomic_DNA"/>
</dbReference>
<evidence type="ECO:0000256" key="1">
    <source>
        <dbReference type="SAM" id="MobiDB-lite"/>
    </source>
</evidence>
<sequence>MFSQHILSRHDELRERARQLLEQARREAANRGSAVPSSAQSPVKQCEEERQQQLRERARKLIAEARMGVVSSTPTPSEQVKFPGKQV</sequence>
<evidence type="ECO:0000313" key="3">
    <source>
        <dbReference type="Proteomes" id="UP001153148"/>
    </source>
</evidence>
<keyword evidence="3" id="KW-1185">Reference proteome</keyword>
<evidence type="ECO:0000313" key="2">
    <source>
        <dbReference type="EMBL" id="CAG2063543.1"/>
    </source>
</evidence>
<comment type="caution">
    <text evidence="2">The sequence shown here is derived from an EMBL/GenBank/DDBJ whole genome shotgun (WGS) entry which is preliminary data.</text>
</comment>
<feature type="region of interest" description="Disordered" evidence="1">
    <location>
        <begin position="24"/>
        <end position="53"/>
    </location>
</feature>
<feature type="non-terminal residue" evidence="2">
    <location>
        <position position="87"/>
    </location>
</feature>
<feature type="region of interest" description="Disordered" evidence="1">
    <location>
        <begin position="68"/>
        <end position="87"/>
    </location>
</feature>
<dbReference type="Proteomes" id="UP001153148">
    <property type="component" value="Unassembled WGS sequence"/>
</dbReference>
<reference evidence="2" key="1">
    <citation type="submission" date="2021-03" db="EMBL/GenBank/DDBJ databases">
        <authorList>
            <person name="Tran Van P."/>
        </authorList>
    </citation>
    <scope>NUCLEOTIDE SEQUENCE</scope>
</reference>
<gene>
    <name evidence="2" type="ORF">TPAB3V08_LOCUS10490</name>
</gene>